<dbReference type="KEGG" id="ege:EM595_1643"/>
<accession>A0A0U5L4C6</accession>
<organism evidence="2 3">
    <name type="scientific">Duffyella gerundensis</name>
    <dbReference type="NCBI Taxonomy" id="1619313"/>
    <lineage>
        <taxon>Bacteria</taxon>
        <taxon>Pseudomonadati</taxon>
        <taxon>Pseudomonadota</taxon>
        <taxon>Gammaproteobacteria</taxon>
        <taxon>Enterobacterales</taxon>
        <taxon>Erwiniaceae</taxon>
        <taxon>Duffyella</taxon>
    </lineage>
</organism>
<protein>
    <submittedName>
        <fullName evidence="2">Uncharacterized protein</fullName>
    </submittedName>
</protein>
<dbReference type="PATRIC" id="fig|1619313.3.peg.1706"/>
<keyword evidence="3" id="KW-1185">Reference proteome</keyword>
<evidence type="ECO:0000256" key="1">
    <source>
        <dbReference type="SAM" id="MobiDB-lite"/>
    </source>
</evidence>
<feature type="region of interest" description="Disordered" evidence="1">
    <location>
        <begin position="1"/>
        <end position="30"/>
    </location>
</feature>
<dbReference type="EMBL" id="LN907827">
    <property type="protein sequence ID" value="CUU23877.1"/>
    <property type="molecule type" value="Genomic_DNA"/>
</dbReference>
<reference evidence="3" key="1">
    <citation type="submission" date="2015-11" db="EMBL/GenBank/DDBJ databases">
        <authorList>
            <person name="Blom J."/>
        </authorList>
    </citation>
    <scope>NUCLEOTIDE SEQUENCE [LARGE SCALE GENOMIC DNA]</scope>
</reference>
<proteinExistence type="predicted"/>
<dbReference type="Proteomes" id="UP000059419">
    <property type="component" value="Chromosome 1"/>
</dbReference>
<evidence type="ECO:0000313" key="2">
    <source>
        <dbReference type="EMBL" id="CUU23877.1"/>
    </source>
</evidence>
<gene>
    <name evidence="2" type="ORF">EM595_1643</name>
</gene>
<sequence>MNVEQTQLMGDGKRRSLHFAAGSEQMGKKA</sequence>
<evidence type="ECO:0000313" key="3">
    <source>
        <dbReference type="Proteomes" id="UP000059419"/>
    </source>
</evidence>
<name>A0A0U5L4C6_9GAMM</name>
<dbReference type="AlphaFoldDB" id="A0A0U5L4C6"/>